<keyword evidence="1" id="KW-1133">Transmembrane helix</keyword>
<keyword evidence="1" id="KW-0812">Transmembrane</keyword>
<protein>
    <submittedName>
        <fullName evidence="2">Uncharacterized protein</fullName>
    </submittedName>
</protein>
<organism evidence="2 3">
    <name type="scientific">Symmachiella macrocystis</name>
    <dbReference type="NCBI Taxonomy" id="2527985"/>
    <lineage>
        <taxon>Bacteria</taxon>
        <taxon>Pseudomonadati</taxon>
        <taxon>Planctomycetota</taxon>
        <taxon>Planctomycetia</taxon>
        <taxon>Planctomycetales</taxon>
        <taxon>Planctomycetaceae</taxon>
        <taxon>Symmachiella</taxon>
    </lineage>
</organism>
<reference evidence="2 3" key="1">
    <citation type="submission" date="2019-02" db="EMBL/GenBank/DDBJ databases">
        <title>Deep-cultivation of Planctomycetes and their phenomic and genomic characterization uncovers novel biology.</title>
        <authorList>
            <person name="Wiegand S."/>
            <person name="Jogler M."/>
            <person name="Boedeker C."/>
            <person name="Pinto D."/>
            <person name="Vollmers J."/>
            <person name="Rivas-Marin E."/>
            <person name="Kohn T."/>
            <person name="Peeters S.H."/>
            <person name="Heuer A."/>
            <person name="Rast P."/>
            <person name="Oberbeckmann S."/>
            <person name="Bunk B."/>
            <person name="Jeske O."/>
            <person name="Meyerdierks A."/>
            <person name="Storesund J.E."/>
            <person name="Kallscheuer N."/>
            <person name="Luecker S."/>
            <person name="Lage O.M."/>
            <person name="Pohl T."/>
            <person name="Merkel B.J."/>
            <person name="Hornburger P."/>
            <person name="Mueller R.-W."/>
            <person name="Bruemmer F."/>
            <person name="Labrenz M."/>
            <person name="Spormann A.M."/>
            <person name="Op Den Camp H."/>
            <person name="Overmann J."/>
            <person name="Amann R."/>
            <person name="Jetten M.S.M."/>
            <person name="Mascher T."/>
            <person name="Medema M.H."/>
            <person name="Devos D.P."/>
            <person name="Kaster A.-K."/>
            <person name="Ovreas L."/>
            <person name="Rohde M."/>
            <person name="Galperin M.Y."/>
            <person name="Jogler C."/>
        </authorList>
    </citation>
    <scope>NUCLEOTIDE SEQUENCE [LARGE SCALE GENOMIC DNA]</scope>
    <source>
        <strain evidence="2 3">CA54</strain>
    </source>
</reference>
<sequence>MRFEQFKVQVWRISDSTVLLVALGGLFVINLAC</sequence>
<accession>A0A5C6BK82</accession>
<evidence type="ECO:0000313" key="2">
    <source>
        <dbReference type="EMBL" id="TWU11736.1"/>
    </source>
</evidence>
<keyword evidence="1" id="KW-0472">Membrane</keyword>
<name>A0A5C6BK82_9PLAN</name>
<proteinExistence type="predicted"/>
<dbReference type="EMBL" id="SJPP01000001">
    <property type="protein sequence ID" value="TWU11736.1"/>
    <property type="molecule type" value="Genomic_DNA"/>
</dbReference>
<evidence type="ECO:0000256" key="1">
    <source>
        <dbReference type="SAM" id="Phobius"/>
    </source>
</evidence>
<keyword evidence="3" id="KW-1185">Reference proteome</keyword>
<evidence type="ECO:0000313" key="3">
    <source>
        <dbReference type="Proteomes" id="UP000320735"/>
    </source>
</evidence>
<dbReference type="AlphaFoldDB" id="A0A5C6BK82"/>
<comment type="caution">
    <text evidence="2">The sequence shown here is derived from an EMBL/GenBank/DDBJ whole genome shotgun (WGS) entry which is preliminary data.</text>
</comment>
<gene>
    <name evidence="2" type="ORF">CA54_05450</name>
</gene>
<dbReference type="Proteomes" id="UP000320735">
    <property type="component" value="Unassembled WGS sequence"/>
</dbReference>
<feature type="transmembrane region" description="Helical" evidence="1">
    <location>
        <begin position="12"/>
        <end position="32"/>
    </location>
</feature>